<dbReference type="Proteomes" id="UP000298179">
    <property type="component" value="Unassembled WGS sequence"/>
</dbReference>
<name>A0A4Y8RB22_9HYPH</name>
<comment type="caution">
    <text evidence="2">The sequence shown here is derived from an EMBL/GenBank/DDBJ whole genome shotgun (WGS) entry which is preliminary data.</text>
</comment>
<feature type="signal peptide" evidence="1">
    <location>
        <begin position="1"/>
        <end position="22"/>
    </location>
</feature>
<organism evidence="2 3">
    <name type="scientific">Jiella endophytica</name>
    <dbReference type="NCBI Taxonomy" id="2558362"/>
    <lineage>
        <taxon>Bacteria</taxon>
        <taxon>Pseudomonadati</taxon>
        <taxon>Pseudomonadota</taxon>
        <taxon>Alphaproteobacteria</taxon>
        <taxon>Hyphomicrobiales</taxon>
        <taxon>Aurantimonadaceae</taxon>
        <taxon>Jiella</taxon>
    </lineage>
</organism>
<proteinExistence type="predicted"/>
<dbReference type="RefSeq" id="WP_134763893.1">
    <property type="nucleotide sequence ID" value="NZ_SOZD01000008.1"/>
</dbReference>
<evidence type="ECO:0000313" key="2">
    <source>
        <dbReference type="EMBL" id="TFF18753.1"/>
    </source>
</evidence>
<accession>A0A4Y8RB22</accession>
<sequence>MSRRILCGLMAVGAVIAIAGFAAPAGDSQPPIVRIVTIGDRTGPAYYSQVEQGYRFVGKSPAGAADTMMTGNASEPVTALVTAEITTN</sequence>
<keyword evidence="1" id="KW-0732">Signal</keyword>
<gene>
    <name evidence="2" type="ORF">E3C22_21265</name>
</gene>
<dbReference type="EMBL" id="SOZD01000008">
    <property type="protein sequence ID" value="TFF18753.1"/>
    <property type="molecule type" value="Genomic_DNA"/>
</dbReference>
<dbReference type="AlphaFoldDB" id="A0A4Y8RB22"/>
<dbReference type="OrthoDB" id="7917338at2"/>
<reference evidence="2 3" key="1">
    <citation type="submission" date="2019-03" db="EMBL/GenBank/DDBJ databases">
        <title>Jiella endophytica sp. nov., a novel endophytic bacterium isolated from root of Ficus microcarpa Linn. f.</title>
        <authorList>
            <person name="Tuo L."/>
        </authorList>
    </citation>
    <scope>NUCLEOTIDE SEQUENCE [LARGE SCALE GENOMIC DNA]</scope>
    <source>
        <strain evidence="2 3">CBS5Q-3</strain>
    </source>
</reference>
<evidence type="ECO:0008006" key="4">
    <source>
        <dbReference type="Google" id="ProtNLM"/>
    </source>
</evidence>
<protein>
    <recommendedName>
        <fullName evidence="4">Sugar ABC transporter substrate-binding protein</fullName>
    </recommendedName>
</protein>
<feature type="chain" id="PRO_5021465233" description="Sugar ABC transporter substrate-binding protein" evidence="1">
    <location>
        <begin position="23"/>
        <end position="88"/>
    </location>
</feature>
<keyword evidence="3" id="KW-1185">Reference proteome</keyword>
<evidence type="ECO:0000313" key="3">
    <source>
        <dbReference type="Proteomes" id="UP000298179"/>
    </source>
</evidence>
<evidence type="ECO:0000256" key="1">
    <source>
        <dbReference type="SAM" id="SignalP"/>
    </source>
</evidence>